<evidence type="ECO:0000313" key="3">
    <source>
        <dbReference type="Proteomes" id="UP000461880"/>
    </source>
</evidence>
<organism evidence="2 3">
    <name type="scientific">Stecheria intestinalis</name>
    <dbReference type="NCBI Taxonomy" id="2606630"/>
    <lineage>
        <taxon>Bacteria</taxon>
        <taxon>Bacillati</taxon>
        <taxon>Bacillota</taxon>
        <taxon>Erysipelotrichia</taxon>
        <taxon>Erysipelotrichales</taxon>
        <taxon>Erysipelotrichaceae</taxon>
        <taxon>Stecheria</taxon>
    </lineage>
</organism>
<evidence type="ECO:0000256" key="1">
    <source>
        <dbReference type="SAM" id="Coils"/>
    </source>
</evidence>
<feature type="coiled-coil region" evidence="1">
    <location>
        <begin position="389"/>
        <end position="460"/>
    </location>
</feature>
<proteinExistence type="predicted"/>
<name>A0A7X2NTB1_9FIRM</name>
<dbReference type="AlphaFoldDB" id="A0A7X2NTB1"/>
<dbReference type="RefSeq" id="WP_105304113.1">
    <property type="nucleotide sequence ID" value="NZ_JAQXPC010000036.1"/>
</dbReference>
<comment type="caution">
    <text evidence="2">The sequence shown here is derived from an EMBL/GenBank/DDBJ whole genome shotgun (WGS) entry which is preliminary data.</text>
</comment>
<dbReference type="Proteomes" id="UP000461880">
    <property type="component" value="Unassembled WGS sequence"/>
</dbReference>
<dbReference type="Pfam" id="PF03993">
    <property type="entry name" value="DUF349"/>
    <property type="match status" value="3"/>
</dbReference>
<reference evidence="2 3" key="1">
    <citation type="submission" date="2019-08" db="EMBL/GenBank/DDBJ databases">
        <title>In-depth cultivation of the pig gut microbiome towards novel bacterial diversity and tailored functional studies.</title>
        <authorList>
            <person name="Wylensek D."/>
            <person name="Hitch T.C.A."/>
            <person name="Clavel T."/>
        </authorList>
    </citation>
    <scope>NUCLEOTIDE SEQUENCE [LARGE SCALE GENOMIC DNA]</scope>
    <source>
        <strain evidence="2 3">Oil+RF-744-GAM-WT-6</strain>
    </source>
</reference>
<keyword evidence="3" id="KW-1185">Reference proteome</keyword>
<sequence>MDWKAMLPGFDEKYAKVKIRPHKKFGGKVYEVIYGAVDEAQNPVMASEEKEDGHGRWYGIECDGTFTMFSWKHPACEGGALEYGTEFKDDALDQLENGIDAKQELCREAEAAVNSNAADAEAKLADLKAKYDAMHDFGTPKEKESNERFAKACEQFGVRAEAAKANAAEKQKLVDKAAELKESTKWKDTQQAFRDLQDSWEQIGSAGAQDDDLWQAFSSARREFNDRRRAYFDNLDTVRAEAKQKKEALIEEAKKVAANVTSYKAAADQMNQLMDSWKAAGSAGHDTDEELWKGFNEARQVFYDARRKFFDEREAARKASVAAKKSLIAEAKELTSKGDYSKEITERMKQLDKEWKAAGYCGKEEGDKLWNEFKTAKEAFWDGKHSDSQKRFQDALARKEAKIEETRSEINSLQVKSFETEDYDRIHSLERQIEAKKALMENLKQDVEELKKKIEPADESSDSEEN</sequence>
<dbReference type="InterPro" id="IPR007139">
    <property type="entry name" value="DUF349"/>
</dbReference>
<protein>
    <submittedName>
        <fullName evidence="2">DUF349 domain-containing protein</fullName>
    </submittedName>
</protein>
<gene>
    <name evidence="2" type="ORF">FYJ51_09565</name>
</gene>
<accession>A0A7X2NTB1</accession>
<keyword evidence="1" id="KW-0175">Coiled coil</keyword>
<dbReference type="EMBL" id="VUMN01000024">
    <property type="protein sequence ID" value="MSS59140.1"/>
    <property type="molecule type" value="Genomic_DNA"/>
</dbReference>
<feature type="coiled-coil region" evidence="1">
    <location>
        <begin position="232"/>
        <end position="259"/>
    </location>
</feature>
<feature type="coiled-coil region" evidence="1">
    <location>
        <begin position="92"/>
        <end position="130"/>
    </location>
</feature>
<evidence type="ECO:0000313" key="2">
    <source>
        <dbReference type="EMBL" id="MSS59140.1"/>
    </source>
</evidence>